<dbReference type="InterPro" id="IPR014284">
    <property type="entry name" value="RNA_pol_sigma-70_dom"/>
</dbReference>
<dbReference type="SUPFAM" id="SSF88659">
    <property type="entry name" value="Sigma3 and sigma4 domains of RNA polymerase sigma factors"/>
    <property type="match status" value="1"/>
</dbReference>
<dbReference type="Pfam" id="PF04542">
    <property type="entry name" value="Sigma70_r2"/>
    <property type="match status" value="1"/>
</dbReference>
<comment type="similarity">
    <text evidence="1">Belongs to the sigma-70 factor family. ECF subfamily.</text>
</comment>
<feature type="domain" description="RNA polymerase sigma-70 region 2" evidence="5">
    <location>
        <begin position="6"/>
        <end position="70"/>
    </location>
</feature>
<dbReference type="PANTHER" id="PTHR43133">
    <property type="entry name" value="RNA POLYMERASE ECF-TYPE SIGMA FACTO"/>
    <property type="match status" value="1"/>
</dbReference>
<evidence type="ECO:0000313" key="7">
    <source>
        <dbReference type="EMBL" id="MFD2870142.1"/>
    </source>
</evidence>
<organism evidence="7 8">
    <name type="scientific">Kurthia populi</name>
    <dbReference type="NCBI Taxonomy" id="1562132"/>
    <lineage>
        <taxon>Bacteria</taxon>
        <taxon>Bacillati</taxon>
        <taxon>Bacillota</taxon>
        <taxon>Bacilli</taxon>
        <taxon>Bacillales</taxon>
        <taxon>Caryophanaceae</taxon>
        <taxon>Kurthia</taxon>
    </lineage>
</organism>
<dbReference type="Gene3D" id="1.10.1740.10">
    <property type="match status" value="1"/>
</dbReference>
<name>A0ABW5Y4D1_9BACL</name>
<comment type="caution">
    <text evidence="7">The sequence shown here is derived from an EMBL/GenBank/DDBJ whole genome shotgun (WGS) entry which is preliminary data.</text>
</comment>
<evidence type="ECO:0000313" key="8">
    <source>
        <dbReference type="Proteomes" id="UP001597568"/>
    </source>
</evidence>
<dbReference type="Pfam" id="PF08281">
    <property type="entry name" value="Sigma70_r4_2"/>
    <property type="match status" value="1"/>
</dbReference>
<keyword evidence="8" id="KW-1185">Reference proteome</keyword>
<keyword evidence="4" id="KW-0804">Transcription</keyword>
<dbReference type="InterPro" id="IPR013249">
    <property type="entry name" value="RNA_pol_sigma70_r4_t2"/>
</dbReference>
<keyword evidence="3" id="KW-0731">Sigma factor</keyword>
<sequence>MEQEIRLYSSYLHQVAYLYVKDRELAKDVVQQVWLKRLKKVDQFRAESQLKTYLVRMTVNVCHDLLRKQKKWYEPMTEKVDFRTPERRLLQKERTENLIGAIHTLTFKEREVIILHYFEEWTTPEIASCLSITSSAVRSRLQRARMHLKEKLEVAIDEEATRSGIEAYYANGTRD</sequence>
<dbReference type="InterPro" id="IPR007627">
    <property type="entry name" value="RNA_pol_sigma70_r2"/>
</dbReference>
<evidence type="ECO:0000256" key="3">
    <source>
        <dbReference type="ARBA" id="ARBA00023082"/>
    </source>
</evidence>
<evidence type="ECO:0000256" key="2">
    <source>
        <dbReference type="ARBA" id="ARBA00023015"/>
    </source>
</evidence>
<feature type="domain" description="RNA polymerase sigma factor 70 region 4 type 2" evidence="6">
    <location>
        <begin position="97"/>
        <end position="148"/>
    </location>
</feature>
<dbReference type="EMBL" id="JBHUOR010000135">
    <property type="protein sequence ID" value="MFD2870142.1"/>
    <property type="molecule type" value="Genomic_DNA"/>
</dbReference>
<dbReference type="CDD" id="cd06171">
    <property type="entry name" value="Sigma70_r4"/>
    <property type="match status" value="1"/>
</dbReference>
<evidence type="ECO:0000256" key="1">
    <source>
        <dbReference type="ARBA" id="ARBA00010641"/>
    </source>
</evidence>
<dbReference type="SUPFAM" id="SSF88946">
    <property type="entry name" value="Sigma2 domain of RNA polymerase sigma factors"/>
    <property type="match status" value="1"/>
</dbReference>
<dbReference type="InterPro" id="IPR013324">
    <property type="entry name" value="RNA_pol_sigma_r3/r4-like"/>
</dbReference>
<reference evidence="8" key="1">
    <citation type="journal article" date="2019" name="Int. J. Syst. Evol. Microbiol.">
        <title>The Global Catalogue of Microorganisms (GCM) 10K type strain sequencing project: providing services to taxonomists for standard genome sequencing and annotation.</title>
        <authorList>
            <consortium name="The Broad Institute Genomics Platform"/>
            <consortium name="The Broad Institute Genome Sequencing Center for Infectious Disease"/>
            <person name="Wu L."/>
            <person name="Ma J."/>
        </authorList>
    </citation>
    <scope>NUCLEOTIDE SEQUENCE [LARGE SCALE GENOMIC DNA]</scope>
    <source>
        <strain evidence="8">KCTC 33522</strain>
    </source>
</reference>
<accession>A0ABW5Y4D1</accession>
<dbReference type="Gene3D" id="1.10.10.10">
    <property type="entry name" value="Winged helix-like DNA-binding domain superfamily/Winged helix DNA-binding domain"/>
    <property type="match status" value="1"/>
</dbReference>
<gene>
    <name evidence="7" type="ORF">ACFSY7_16750</name>
</gene>
<dbReference type="PANTHER" id="PTHR43133:SF51">
    <property type="entry name" value="RNA POLYMERASE SIGMA FACTOR"/>
    <property type="match status" value="1"/>
</dbReference>
<dbReference type="InterPro" id="IPR036388">
    <property type="entry name" value="WH-like_DNA-bd_sf"/>
</dbReference>
<dbReference type="InterPro" id="IPR039425">
    <property type="entry name" value="RNA_pol_sigma-70-like"/>
</dbReference>
<dbReference type="InterPro" id="IPR013325">
    <property type="entry name" value="RNA_pol_sigma_r2"/>
</dbReference>
<evidence type="ECO:0000256" key="4">
    <source>
        <dbReference type="ARBA" id="ARBA00023163"/>
    </source>
</evidence>
<protein>
    <submittedName>
        <fullName evidence="7">RNA polymerase sigma factor</fullName>
    </submittedName>
</protein>
<dbReference type="NCBIfam" id="TIGR02937">
    <property type="entry name" value="sigma70-ECF"/>
    <property type="match status" value="1"/>
</dbReference>
<dbReference type="Proteomes" id="UP001597568">
    <property type="component" value="Unassembled WGS sequence"/>
</dbReference>
<evidence type="ECO:0000259" key="5">
    <source>
        <dbReference type="Pfam" id="PF04542"/>
    </source>
</evidence>
<evidence type="ECO:0000259" key="6">
    <source>
        <dbReference type="Pfam" id="PF08281"/>
    </source>
</evidence>
<dbReference type="RefSeq" id="WP_380148789.1">
    <property type="nucleotide sequence ID" value="NZ_JBHUOR010000135.1"/>
</dbReference>
<proteinExistence type="inferred from homology"/>
<keyword evidence="2" id="KW-0805">Transcription regulation</keyword>